<proteinExistence type="predicted"/>
<gene>
    <name evidence="1" type="ORF">EJA03_11505</name>
</gene>
<dbReference type="RefSeq" id="WP_125321659.1">
    <property type="nucleotide sequence ID" value="NZ_AP024889.1"/>
</dbReference>
<sequence>MNHLLSFVLFSILICPFSVVSEEKELIKVAIGNIYRDQDQTSKYGIQVENDLKAIYKSAGLEAKFTYLPNERAIQSVIEGRNDALDMRVSRLEERKELIKVNVPLASFDVYLFSIEDKFYNSLDEAKDETIVSFHGTRYTKVLEDYKHLYLVHKAKQAALMLREGRVKLWLAPEVSYLFIKEQFPQIKVVSPMIARGNLYHYIHVSNSHLLPRLEASAKAYIKSKSPQN</sequence>
<evidence type="ECO:0000313" key="2">
    <source>
        <dbReference type="Proteomes" id="UP000269041"/>
    </source>
</evidence>
<dbReference type="EMBL" id="RSFA01000048">
    <property type="protein sequence ID" value="RSD30919.1"/>
    <property type="molecule type" value="Genomic_DNA"/>
</dbReference>
<dbReference type="OrthoDB" id="6838256at2"/>
<accession>A0A427U2W2</accession>
<organism evidence="1 2">
    <name type="scientific">Vibrio pectenicida</name>
    <dbReference type="NCBI Taxonomy" id="62763"/>
    <lineage>
        <taxon>Bacteria</taxon>
        <taxon>Pseudomonadati</taxon>
        <taxon>Pseudomonadota</taxon>
        <taxon>Gammaproteobacteria</taxon>
        <taxon>Vibrionales</taxon>
        <taxon>Vibrionaceae</taxon>
        <taxon>Vibrio</taxon>
    </lineage>
</organism>
<dbReference type="Gene3D" id="3.40.190.10">
    <property type="entry name" value="Periplasmic binding protein-like II"/>
    <property type="match status" value="2"/>
</dbReference>
<name>A0A427U2W2_9VIBR</name>
<reference evidence="1 2" key="1">
    <citation type="submission" date="2018-12" db="EMBL/GenBank/DDBJ databases">
        <title>Genomic taxonomy of the Vibrionaceae family.</title>
        <authorList>
            <person name="Gomez-Gil B."/>
            <person name="Enciso-Ibarra K."/>
        </authorList>
    </citation>
    <scope>NUCLEOTIDE SEQUENCE [LARGE SCALE GENOMIC DNA]</scope>
    <source>
        <strain evidence="1 2">CAIM 594</strain>
    </source>
</reference>
<keyword evidence="2" id="KW-1185">Reference proteome</keyword>
<evidence type="ECO:0000313" key="1">
    <source>
        <dbReference type="EMBL" id="RSD30919.1"/>
    </source>
</evidence>
<dbReference type="AlphaFoldDB" id="A0A427U2W2"/>
<comment type="caution">
    <text evidence="1">The sequence shown here is derived from an EMBL/GenBank/DDBJ whole genome shotgun (WGS) entry which is preliminary data.</text>
</comment>
<dbReference type="SUPFAM" id="SSF53850">
    <property type="entry name" value="Periplasmic binding protein-like II"/>
    <property type="match status" value="1"/>
</dbReference>
<protein>
    <submittedName>
        <fullName evidence="1">Transporter substrate-binding domain-containing protein</fullName>
    </submittedName>
</protein>
<dbReference type="Proteomes" id="UP000269041">
    <property type="component" value="Unassembled WGS sequence"/>
</dbReference>